<reference evidence="2 3" key="1">
    <citation type="journal article" date="2021" name="Nat. Commun.">
        <title>Genetic determinants of endophytism in the Arabidopsis root mycobiome.</title>
        <authorList>
            <person name="Mesny F."/>
            <person name="Miyauchi S."/>
            <person name="Thiergart T."/>
            <person name="Pickel B."/>
            <person name="Atanasova L."/>
            <person name="Karlsson M."/>
            <person name="Huettel B."/>
            <person name="Barry K.W."/>
            <person name="Haridas S."/>
            <person name="Chen C."/>
            <person name="Bauer D."/>
            <person name="Andreopoulos W."/>
            <person name="Pangilinan J."/>
            <person name="LaButti K."/>
            <person name="Riley R."/>
            <person name="Lipzen A."/>
            <person name="Clum A."/>
            <person name="Drula E."/>
            <person name="Henrissat B."/>
            <person name="Kohler A."/>
            <person name="Grigoriev I.V."/>
            <person name="Martin F.M."/>
            <person name="Hacquard S."/>
        </authorList>
    </citation>
    <scope>NUCLEOTIDE SEQUENCE [LARGE SCALE GENOMIC DNA]</scope>
    <source>
        <strain evidence="2 3">MPI-CAGE-CH-0241</strain>
    </source>
</reference>
<organism evidence="2 3">
    <name type="scientific">Thelonectria olida</name>
    <dbReference type="NCBI Taxonomy" id="1576542"/>
    <lineage>
        <taxon>Eukaryota</taxon>
        <taxon>Fungi</taxon>
        <taxon>Dikarya</taxon>
        <taxon>Ascomycota</taxon>
        <taxon>Pezizomycotina</taxon>
        <taxon>Sordariomycetes</taxon>
        <taxon>Hypocreomycetidae</taxon>
        <taxon>Hypocreales</taxon>
        <taxon>Nectriaceae</taxon>
        <taxon>Thelonectria</taxon>
    </lineage>
</organism>
<keyword evidence="1" id="KW-0472">Membrane</keyword>
<feature type="transmembrane region" description="Helical" evidence="1">
    <location>
        <begin position="338"/>
        <end position="363"/>
    </location>
</feature>
<evidence type="ECO:0000256" key="1">
    <source>
        <dbReference type="SAM" id="Phobius"/>
    </source>
</evidence>
<protein>
    <submittedName>
        <fullName evidence="2">Uncharacterized protein</fullName>
    </submittedName>
</protein>
<accession>A0A9P8VNM3</accession>
<feature type="transmembrane region" description="Helical" evidence="1">
    <location>
        <begin position="240"/>
        <end position="263"/>
    </location>
</feature>
<feature type="transmembrane region" description="Helical" evidence="1">
    <location>
        <begin position="42"/>
        <end position="59"/>
    </location>
</feature>
<feature type="transmembrane region" description="Helical" evidence="1">
    <location>
        <begin position="383"/>
        <end position="409"/>
    </location>
</feature>
<keyword evidence="3" id="KW-1185">Reference proteome</keyword>
<name>A0A9P8VNM3_9HYPO</name>
<feature type="transmembrane region" description="Helical" evidence="1">
    <location>
        <begin position="112"/>
        <end position="128"/>
    </location>
</feature>
<keyword evidence="1" id="KW-1133">Transmembrane helix</keyword>
<feature type="transmembrane region" description="Helical" evidence="1">
    <location>
        <begin position="148"/>
        <end position="170"/>
    </location>
</feature>
<feature type="transmembrane region" description="Helical" evidence="1">
    <location>
        <begin position="275"/>
        <end position="293"/>
    </location>
</feature>
<dbReference type="AlphaFoldDB" id="A0A9P8VNM3"/>
<comment type="caution">
    <text evidence="2">The sequence shown here is derived from an EMBL/GenBank/DDBJ whole genome shotgun (WGS) entry which is preliminary data.</text>
</comment>
<sequence length="459" mass="51278">MDLFSVTLLSFTWACMIGGGVYLQLAQSPSLRRSLNARQTLNISLIFTTFAVVFNETLLDRCWRRISIHALRGPPCGSHLRAANFEWLVTLRRAFSCSLSVREFRTATSYMLLRWGTVAAFPLIQISISISPSESLDTEDFIIKFRPWFIPIAVLVHFLALVTAFVSAGLPPLGFLKGGYGQQALQKAYQPFLDKVPMGSTATYEDVARYLEGKNDNLIEEPLTKPHQPGRQLFAKLRGIAPGIALLLFTVMLTIIYVCTWGGHSPATTFYAVQLSYLAGNVGYTLAIDNIIWQVSLESITFRGKSPRDVGTNHLNSSSGIMLAIKLFSRSTSCLAKFLMLLFLFQAAIVRILFTQMGFFWTIERNTRTQDSSTGEAYASKADFLWLIASSWVLLGPAIFIPFTIFLFIRFQAPLCNRDGWRVAKIQEDGVECLGHYGVVNGIAKFGHDVETFEVGRLL</sequence>
<keyword evidence="1" id="KW-0812">Transmembrane</keyword>
<dbReference type="OrthoDB" id="5408984at2759"/>
<dbReference type="EMBL" id="JAGPYM010000092">
    <property type="protein sequence ID" value="KAH6867714.1"/>
    <property type="molecule type" value="Genomic_DNA"/>
</dbReference>
<evidence type="ECO:0000313" key="3">
    <source>
        <dbReference type="Proteomes" id="UP000777438"/>
    </source>
</evidence>
<dbReference type="Proteomes" id="UP000777438">
    <property type="component" value="Unassembled WGS sequence"/>
</dbReference>
<proteinExistence type="predicted"/>
<gene>
    <name evidence="2" type="ORF">B0T10DRAFT_467716</name>
</gene>
<evidence type="ECO:0000313" key="2">
    <source>
        <dbReference type="EMBL" id="KAH6867714.1"/>
    </source>
</evidence>